<dbReference type="PANTHER" id="PTHR39166:SF1">
    <property type="entry name" value="BLL1166 PROTEIN"/>
    <property type="match status" value="1"/>
</dbReference>
<dbReference type="Pfam" id="PF06042">
    <property type="entry name" value="NTP_transf_6"/>
    <property type="match status" value="1"/>
</dbReference>
<dbReference type="InterPro" id="IPR009267">
    <property type="entry name" value="NTP_transf_6"/>
</dbReference>
<sequence length="187" mass="21724">MAEETALKAIIQNDQEMLRTLKIVQSLNLPDWWICAGFIRNKIWDVLHGYPSDTPLNDIDIIYFDPVDTSIETEENLNKKLNVLDSTMPWSVKNQARMHHKAGFPPFKSSQDGIAHFPELPTAIGVKLTQDNQLLIAAPWGIKELMNLIVSPTPYYQLNSQHYSIYQERLKEKDWQKTWPLLKFRDC</sequence>
<accession>A0AAW9JNI5</accession>
<name>A0AAW9JNI5_CARML</name>
<evidence type="ECO:0000313" key="1">
    <source>
        <dbReference type="EMBL" id="MDZ5758180.1"/>
    </source>
</evidence>
<dbReference type="RefSeq" id="WP_322808698.1">
    <property type="nucleotide sequence ID" value="NZ_JAVBVO010000003.1"/>
</dbReference>
<dbReference type="AlphaFoldDB" id="A0AAW9JNI5"/>
<dbReference type="Proteomes" id="UP001290462">
    <property type="component" value="Unassembled WGS sequence"/>
</dbReference>
<organism evidence="1 2">
    <name type="scientific">Carnobacterium maltaromaticum</name>
    <name type="common">Carnobacterium piscicola</name>
    <dbReference type="NCBI Taxonomy" id="2751"/>
    <lineage>
        <taxon>Bacteria</taxon>
        <taxon>Bacillati</taxon>
        <taxon>Bacillota</taxon>
        <taxon>Bacilli</taxon>
        <taxon>Lactobacillales</taxon>
        <taxon>Carnobacteriaceae</taxon>
        <taxon>Carnobacterium</taxon>
    </lineage>
</organism>
<dbReference type="EMBL" id="JAVBVO010000003">
    <property type="protein sequence ID" value="MDZ5758180.1"/>
    <property type="molecule type" value="Genomic_DNA"/>
</dbReference>
<evidence type="ECO:0000313" key="2">
    <source>
        <dbReference type="Proteomes" id="UP001290462"/>
    </source>
</evidence>
<proteinExistence type="predicted"/>
<protein>
    <submittedName>
        <fullName evidence="1">Nucleotidyltransferase family protein</fullName>
    </submittedName>
</protein>
<comment type="caution">
    <text evidence="1">The sequence shown here is derived from an EMBL/GenBank/DDBJ whole genome shotgun (WGS) entry which is preliminary data.</text>
</comment>
<reference evidence="1" key="1">
    <citation type="submission" date="2023-08" db="EMBL/GenBank/DDBJ databases">
        <title>Genomic characterization of piscicolin 126 produced by Carnobacterium maltaromaticum CM22 strain isolated from salmon (Salmo salar).</title>
        <authorList>
            <person name="Gonzalez-Gragera E."/>
            <person name="Garcia-Lopez J.D."/>
            <person name="Teso-Perez C."/>
            <person name="Gimenez-Hernandez I."/>
            <person name="Peralta-Sanchez J.M."/>
            <person name="Valdivia E."/>
            <person name="Montalban-Lopez M."/>
            <person name="Martin-Platero A.M."/>
            <person name="Banos A."/>
            <person name="Martinez-Bueno M."/>
        </authorList>
    </citation>
    <scope>NUCLEOTIDE SEQUENCE</scope>
    <source>
        <strain evidence="1">CM22</strain>
    </source>
</reference>
<gene>
    <name evidence="1" type="ORF">RAK27_05855</name>
</gene>
<dbReference type="PANTHER" id="PTHR39166">
    <property type="entry name" value="BLL1166 PROTEIN"/>
    <property type="match status" value="1"/>
</dbReference>